<dbReference type="AlphaFoldDB" id="A0A919KR47"/>
<dbReference type="GO" id="GO:0046872">
    <property type="term" value="F:metal ion binding"/>
    <property type="evidence" value="ECO:0007669"/>
    <property type="project" value="InterPro"/>
</dbReference>
<reference evidence="2" key="2">
    <citation type="submission" date="2020-09" db="EMBL/GenBank/DDBJ databases">
        <authorList>
            <person name="Sun Q."/>
            <person name="Ohkuma M."/>
        </authorList>
    </citation>
    <scope>NUCLEOTIDE SEQUENCE</scope>
    <source>
        <strain evidence="2">JCM 4646</strain>
    </source>
</reference>
<evidence type="ECO:0000313" key="3">
    <source>
        <dbReference type="Proteomes" id="UP000617734"/>
    </source>
</evidence>
<evidence type="ECO:0000313" key="2">
    <source>
        <dbReference type="EMBL" id="GHH69283.1"/>
    </source>
</evidence>
<dbReference type="Proteomes" id="UP000617734">
    <property type="component" value="Unassembled WGS sequence"/>
</dbReference>
<dbReference type="Pfam" id="PF11716">
    <property type="entry name" value="MDMPI_N"/>
    <property type="match status" value="1"/>
</dbReference>
<keyword evidence="3" id="KW-1185">Reference proteome</keyword>
<evidence type="ECO:0000259" key="1">
    <source>
        <dbReference type="Pfam" id="PF11716"/>
    </source>
</evidence>
<accession>A0A919KR47</accession>
<name>A0A919KR47_9ACTN</name>
<dbReference type="NCBIfam" id="TIGR03086">
    <property type="entry name" value="TIGR03086 family metal-binding protein"/>
    <property type="match status" value="1"/>
</dbReference>
<dbReference type="RefSeq" id="WP_190211101.1">
    <property type="nucleotide sequence ID" value="NZ_BNBO01000012.1"/>
</dbReference>
<dbReference type="InterPro" id="IPR034660">
    <property type="entry name" value="DinB/YfiT-like"/>
</dbReference>
<feature type="domain" description="Mycothiol-dependent maleylpyruvate isomerase metal-binding" evidence="1">
    <location>
        <begin position="11"/>
        <end position="131"/>
    </location>
</feature>
<dbReference type="GeneID" id="95353211"/>
<organism evidence="2 3">
    <name type="scientific">Kitasatospora indigofera</name>
    <dbReference type="NCBI Taxonomy" id="67307"/>
    <lineage>
        <taxon>Bacteria</taxon>
        <taxon>Bacillati</taxon>
        <taxon>Actinomycetota</taxon>
        <taxon>Actinomycetes</taxon>
        <taxon>Kitasatosporales</taxon>
        <taxon>Streptomycetaceae</taxon>
        <taxon>Kitasatospora</taxon>
    </lineage>
</organism>
<comment type="caution">
    <text evidence="2">The sequence shown here is derived from an EMBL/GenBank/DDBJ whole genome shotgun (WGS) entry which is preliminary data.</text>
</comment>
<dbReference type="Gene3D" id="1.20.120.450">
    <property type="entry name" value="dinb family like domain"/>
    <property type="match status" value="1"/>
</dbReference>
<sequence length="197" mass="21076">MSDSDDPVELLARALRQAADVVAATRPEQGALPTPCRSWDVTGLVSHLLGDLRQSLVRANGGTPDWKAPTERVTEGWEKAFRAGAEELIAAWQRAGDLSGVLDVPGMGEVPARFPVDQQIVEFAVHTWDLATATGQSTDLDETVGRTALDWGRGALRPEFRGAESEGHDFGPEIPVAADAPVYDQLAAWAGRRPAGV</sequence>
<dbReference type="InterPro" id="IPR017517">
    <property type="entry name" value="Maleyloyr_isom"/>
</dbReference>
<dbReference type="EMBL" id="BNBO01000012">
    <property type="protein sequence ID" value="GHH69283.1"/>
    <property type="molecule type" value="Genomic_DNA"/>
</dbReference>
<dbReference type="SUPFAM" id="SSF109854">
    <property type="entry name" value="DinB/YfiT-like putative metalloenzymes"/>
    <property type="match status" value="1"/>
</dbReference>
<proteinExistence type="predicted"/>
<dbReference type="InterPro" id="IPR017520">
    <property type="entry name" value="CHP03086"/>
</dbReference>
<dbReference type="NCBIfam" id="TIGR03083">
    <property type="entry name" value="maleylpyruvate isomerase family mycothiol-dependent enzyme"/>
    <property type="match status" value="1"/>
</dbReference>
<gene>
    <name evidence="2" type="ORF">GCM10018781_27560</name>
</gene>
<protein>
    <recommendedName>
        <fullName evidence="1">Mycothiol-dependent maleylpyruvate isomerase metal-binding domain-containing protein</fullName>
    </recommendedName>
</protein>
<dbReference type="InterPro" id="IPR024344">
    <property type="entry name" value="MDMPI_metal-binding"/>
</dbReference>
<reference evidence="2" key="1">
    <citation type="journal article" date="2014" name="Int. J. Syst. Evol. Microbiol.">
        <title>Complete genome sequence of Corynebacterium casei LMG S-19264T (=DSM 44701T), isolated from a smear-ripened cheese.</title>
        <authorList>
            <consortium name="US DOE Joint Genome Institute (JGI-PGF)"/>
            <person name="Walter F."/>
            <person name="Albersmeier A."/>
            <person name="Kalinowski J."/>
            <person name="Ruckert C."/>
        </authorList>
    </citation>
    <scope>NUCLEOTIDE SEQUENCE</scope>
    <source>
        <strain evidence="2">JCM 4646</strain>
    </source>
</reference>